<dbReference type="AlphaFoldDB" id="A0A170QT08"/>
<dbReference type="RefSeq" id="WP_236715361.1">
    <property type="nucleotide sequence ID" value="NZ_BDDL01000067.1"/>
</dbReference>
<reference evidence="3" key="1">
    <citation type="submission" date="2016-05" db="EMBL/GenBank/DDBJ databases">
        <title>Draft genome sequences of four strains of Ehrlichia ruminantium, a tick-borne pathogen of ruminants, isolated from Zimbabwe, The Gambia and Ghana.</title>
        <authorList>
            <person name="Nakao R."/>
            <person name="Jongejan F."/>
            <person name="Sugimoto C."/>
        </authorList>
    </citation>
    <scope>NUCLEOTIDE SEQUENCE [LARGE SCALE GENOMIC DNA]</scope>
    <source>
        <strain evidence="3">Kerr Seringe</strain>
    </source>
</reference>
<dbReference type="EMBL" id="BDDL01000067">
    <property type="protein sequence ID" value="GAT77357.1"/>
    <property type="molecule type" value="Genomic_DNA"/>
</dbReference>
<gene>
    <name evidence="2" type="primary">lpd</name>
    <name evidence="2" type="ORF">EHRUM2_05790</name>
</gene>
<dbReference type="InterPro" id="IPR004099">
    <property type="entry name" value="Pyr_nucl-diS_OxRdtase_dimer"/>
</dbReference>
<protein>
    <submittedName>
        <fullName evidence="2">Dihydrolipoamide dehydrogenase</fullName>
    </submittedName>
</protein>
<sequence length="58" mass="6754">MLFHTVIYTHFVVASIGKTEKSLKNINYMYNVGRLKITNNEEEFVKAFTLCLLLCILK</sequence>
<feature type="domain" description="Pyridine nucleotide-disulphide oxidoreductase dimerisation" evidence="1">
    <location>
        <begin position="5"/>
        <end position="49"/>
    </location>
</feature>
<name>A0A170QT08_EHRRU</name>
<dbReference type="SUPFAM" id="SSF55424">
    <property type="entry name" value="FAD/NAD-linked reductases, dimerisation (C-terminal) domain"/>
    <property type="match status" value="1"/>
</dbReference>
<evidence type="ECO:0000259" key="1">
    <source>
        <dbReference type="Pfam" id="PF02852"/>
    </source>
</evidence>
<comment type="caution">
    <text evidence="2">The sequence shown here is derived from an EMBL/GenBank/DDBJ whole genome shotgun (WGS) entry which is preliminary data.</text>
</comment>
<dbReference type="Pfam" id="PF02852">
    <property type="entry name" value="Pyr_redox_dim"/>
    <property type="match status" value="1"/>
</dbReference>
<dbReference type="Proteomes" id="UP000092677">
    <property type="component" value="Unassembled WGS sequence"/>
</dbReference>
<dbReference type="InterPro" id="IPR016156">
    <property type="entry name" value="FAD/NAD-linked_Rdtase_dimer_sf"/>
</dbReference>
<evidence type="ECO:0000313" key="3">
    <source>
        <dbReference type="Proteomes" id="UP000092677"/>
    </source>
</evidence>
<organism evidence="2 3">
    <name type="scientific">Ehrlichia ruminantium</name>
    <name type="common">heartwater rickettsia</name>
    <name type="synonym">Cowdria ruminantium</name>
    <dbReference type="NCBI Taxonomy" id="779"/>
    <lineage>
        <taxon>Bacteria</taxon>
        <taxon>Pseudomonadati</taxon>
        <taxon>Pseudomonadota</taxon>
        <taxon>Alphaproteobacteria</taxon>
        <taxon>Rickettsiales</taxon>
        <taxon>Anaplasmataceae</taxon>
        <taxon>Ehrlichia</taxon>
    </lineage>
</organism>
<proteinExistence type="predicted"/>
<evidence type="ECO:0000313" key="2">
    <source>
        <dbReference type="EMBL" id="GAT77357.1"/>
    </source>
</evidence>
<accession>A0A170QT08</accession>
<dbReference type="Gene3D" id="3.30.390.30">
    <property type="match status" value="1"/>
</dbReference>